<comment type="subcellular location">
    <subcellularLocation>
        <location evidence="1">Cell outer membrane</location>
    </subcellularLocation>
</comment>
<evidence type="ECO:0000256" key="4">
    <source>
        <dbReference type="ARBA" id="ARBA00023136"/>
    </source>
</evidence>
<evidence type="ECO:0000259" key="7">
    <source>
        <dbReference type="Pfam" id="PF14322"/>
    </source>
</evidence>
<keyword evidence="5" id="KW-0998">Cell outer membrane</keyword>
<dbReference type="InterPro" id="IPR011990">
    <property type="entry name" value="TPR-like_helical_dom_sf"/>
</dbReference>
<dbReference type="AlphaFoldDB" id="A0A399T1B9"/>
<sequence length="541" mass="61554">MINYLKLKQMKNKTIYILSLVALVFLQVSCSKDFLELEPKTGQVEANYYQNEEQALLAVAAVYDAYSVQNWQFVPTMSDIFSDDAFCGGSNISDMSQWQDMEMFKMEPENNSASDLWNRCYSGIYRANLYLQKQENVTWETEGMKERLEAETLFLRAYFYWDLVRHYGYTPIITEVLPSVEDYKNLPQNTPEELFAQIADDLLKAVAVLPVTVSSEETGRITKGAVQALIARIYLYHEGFAKPVLGVGNWSNGTTTIDKTYAQNALEAVITSKAYSLVTDYAELWSWDNQNNQESILEIQYSEKAKSGDWGGWNINGNFSSVWVGPRNPDGDNGRVFPGWSFSVPSWSLLNEFESGDPRKDVTLYNAETKLTEYTRAFMNTGYFNNKYMALNAYIGSGGDNSHNFPRNFMDIRYADVLLMAAELYLTDNPSKSLDYFNEVRTRSMGAGAAKSAITLDDIYHERRVEFGLEGLRKWDLLRRGNDYAAQKINASFNVPGDVPNPSHFTPRTFKADTWGMFPIPASEIRNTNQGVLQQMVPAYK</sequence>
<feature type="domain" description="RagB/SusD" evidence="6">
    <location>
        <begin position="362"/>
        <end position="534"/>
    </location>
</feature>
<evidence type="ECO:0000259" key="6">
    <source>
        <dbReference type="Pfam" id="PF07980"/>
    </source>
</evidence>
<name>A0A399T1B9_9BACT</name>
<dbReference type="Pfam" id="PF07980">
    <property type="entry name" value="SusD_RagB"/>
    <property type="match status" value="1"/>
</dbReference>
<keyword evidence="9" id="KW-1185">Reference proteome</keyword>
<dbReference type="EMBL" id="QWGR01000004">
    <property type="protein sequence ID" value="RIJ48819.1"/>
    <property type="molecule type" value="Genomic_DNA"/>
</dbReference>
<protein>
    <submittedName>
        <fullName evidence="8">RagB/SusD family nutrient uptake outer membrane protein</fullName>
    </submittedName>
</protein>
<keyword evidence="4" id="KW-0472">Membrane</keyword>
<reference evidence="8 9" key="1">
    <citation type="submission" date="2018-08" db="EMBL/GenBank/DDBJ databases">
        <title>Pallidiluteibacterium maritimus gen. nov., sp. nov., isolated from coastal sediment.</title>
        <authorList>
            <person name="Zhou L.Y."/>
        </authorList>
    </citation>
    <scope>NUCLEOTIDE SEQUENCE [LARGE SCALE GENOMIC DNA]</scope>
    <source>
        <strain evidence="8 9">XSD2</strain>
    </source>
</reference>
<accession>A0A399T1B9</accession>
<dbReference type="Proteomes" id="UP000265926">
    <property type="component" value="Unassembled WGS sequence"/>
</dbReference>
<keyword evidence="3" id="KW-0732">Signal</keyword>
<dbReference type="InterPro" id="IPR012944">
    <property type="entry name" value="SusD_RagB_dom"/>
</dbReference>
<dbReference type="Pfam" id="PF14322">
    <property type="entry name" value="SusD-like_3"/>
    <property type="match status" value="1"/>
</dbReference>
<evidence type="ECO:0000256" key="1">
    <source>
        <dbReference type="ARBA" id="ARBA00004442"/>
    </source>
</evidence>
<feature type="domain" description="SusD-like N-terminal" evidence="7">
    <location>
        <begin position="33"/>
        <end position="235"/>
    </location>
</feature>
<dbReference type="InterPro" id="IPR033985">
    <property type="entry name" value="SusD-like_N"/>
</dbReference>
<gene>
    <name evidence="8" type="ORF">D1614_09850</name>
</gene>
<proteinExistence type="inferred from homology"/>
<evidence type="ECO:0000256" key="3">
    <source>
        <dbReference type="ARBA" id="ARBA00022729"/>
    </source>
</evidence>
<dbReference type="CDD" id="cd08977">
    <property type="entry name" value="SusD"/>
    <property type="match status" value="1"/>
</dbReference>
<comment type="caution">
    <text evidence="8">The sequence shown here is derived from an EMBL/GenBank/DDBJ whole genome shotgun (WGS) entry which is preliminary data.</text>
</comment>
<organism evidence="8 9">
    <name type="scientific">Maribellus luteus</name>
    <dbReference type="NCBI Taxonomy" id="2305463"/>
    <lineage>
        <taxon>Bacteria</taxon>
        <taxon>Pseudomonadati</taxon>
        <taxon>Bacteroidota</taxon>
        <taxon>Bacteroidia</taxon>
        <taxon>Marinilabiliales</taxon>
        <taxon>Prolixibacteraceae</taxon>
        <taxon>Maribellus</taxon>
    </lineage>
</organism>
<dbReference type="Gene3D" id="1.25.40.390">
    <property type="match status" value="1"/>
</dbReference>
<comment type="similarity">
    <text evidence="2">Belongs to the SusD family.</text>
</comment>
<dbReference type="OrthoDB" id="618454at2"/>
<evidence type="ECO:0000313" key="8">
    <source>
        <dbReference type="EMBL" id="RIJ48819.1"/>
    </source>
</evidence>
<dbReference type="GO" id="GO:0009279">
    <property type="term" value="C:cell outer membrane"/>
    <property type="evidence" value="ECO:0007669"/>
    <property type="project" value="UniProtKB-SubCell"/>
</dbReference>
<dbReference type="SUPFAM" id="SSF48452">
    <property type="entry name" value="TPR-like"/>
    <property type="match status" value="1"/>
</dbReference>
<evidence type="ECO:0000256" key="2">
    <source>
        <dbReference type="ARBA" id="ARBA00006275"/>
    </source>
</evidence>
<evidence type="ECO:0000256" key="5">
    <source>
        <dbReference type="ARBA" id="ARBA00023237"/>
    </source>
</evidence>
<evidence type="ECO:0000313" key="9">
    <source>
        <dbReference type="Proteomes" id="UP000265926"/>
    </source>
</evidence>